<dbReference type="Pfam" id="PF02889">
    <property type="entry name" value="Sec63"/>
    <property type="match status" value="1"/>
</dbReference>
<keyword evidence="4" id="KW-0347">Helicase</keyword>
<feature type="region of interest" description="Disordered" evidence="11">
    <location>
        <begin position="1250"/>
        <end position="1269"/>
    </location>
</feature>
<dbReference type="FunFam" id="3.40.50.300:FF:001076">
    <property type="entry name" value="ATP-dependent DNA helicase MER3"/>
    <property type="match status" value="1"/>
</dbReference>
<protein>
    <recommendedName>
        <fullName evidence="9">DNA 3'-5' helicase</fullName>
        <ecNumber evidence="9">5.6.2.4</ecNumber>
    </recommendedName>
</protein>
<dbReference type="InterPro" id="IPR036388">
    <property type="entry name" value="WH-like_DNA-bd_sf"/>
</dbReference>
<evidence type="ECO:0000256" key="10">
    <source>
        <dbReference type="ARBA" id="ARBA00048988"/>
    </source>
</evidence>
<dbReference type="FunFam" id="1.10.10.10:FF:000012">
    <property type="entry name" value="U5 small nuclear ribonucleoprotein helicase"/>
    <property type="match status" value="1"/>
</dbReference>
<keyword evidence="6" id="KW-0413">Isomerase</keyword>
<keyword evidence="15" id="KW-1185">Reference proteome</keyword>
<dbReference type="GO" id="GO:0043138">
    <property type="term" value="F:3'-5' DNA helicase activity"/>
    <property type="evidence" value="ECO:0007669"/>
    <property type="project" value="UniProtKB-EC"/>
</dbReference>
<evidence type="ECO:0000256" key="6">
    <source>
        <dbReference type="ARBA" id="ARBA00023235"/>
    </source>
</evidence>
<evidence type="ECO:0000256" key="5">
    <source>
        <dbReference type="ARBA" id="ARBA00022840"/>
    </source>
</evidence>
<evidence type="ECO:0000256" key="1">
    <source>
        <dbReference type="ARBA" id="ARBA00010140"/>
    </source>
</evidence>
<dbReference type="FunFam" id="1.10.3380.10:FF:000006">
    <property type="entry name" value="probable ATP-dependent DNA helicase HFM1 isoform X1"/>
    <property type="match status" value="1"/>
</dbReference>
<dbReference type="Pfam" id="PF00270">
    <property type="entry name" value="DEAD"/>
    <property type="match status" value="1"/>
</dbReference>
<dbReference type="GO" id="GO:0007131">
    <property type="term" value="P:reciprocal meiotic recombination"/>
    <property type="evidence" value="ECO:0007669"/>
    <property type="project" value="UniProtKB-ARBA"/>
</dbReference>
<dbReference type="InterPro" id="IPR052247">
    <property type="entry name" value="Meiotic_Crossover_Helicase"/>
</dbReference>
<comment type="similarity">
    <text evidence="1">Belongs to the helicase family. SKI2 subfamily.</text>
</comment>
<dbReference type="InterPro" id="IPR057842">
    <property type="entry name" value="WH_MER3"/>
</dbReference>
<evidence type="ECO:0000256" key="2">
    <source>
        <dbReference type="ARBA" id="ARBA00022741"/>
    </source>
</evidence>
<comment type="catalytic activity">
    <reaction evidence="10">
        <text>ATP + H2O = ADP + phosphate + H(+)</text>
        <dbReference type="Rhea" id="RHEA:13065"/>
        <dbReference type="ChEBI" id="CHEBI:15377"/>
        <dbReference type="ChEBI" id="CHEBI:15378"/>
        <dbReference type="ChEBI" id="CHEBI:30616"/>
        <dbReference type="ChEBI" id="CHEBI:43474"/>
        <dbReference type="ChEBI" id="CHEBI:456216"/>
        <dbReference type="EC" id="5.6.2.4"/>
    </reaction>
</comment>
<evidence type="ECO:0000256" key="9">
    <source>
        <dbReference type="ARBA" id="ARBA00034808"/>
    </source>
</evidence>
<comment type="caution">
    <text evidence="14">The sequence shown here is derived from an EMBL/GenBank/DDBJ whole genome shotgun (WGS) entry which is preliminary data.</text>
</comment>
<comment type="catalytic activity">
    <reaction evidence="8">
        <text>Couples ATP hydrolysis with the unwinding of duplex DNA by translocating in the 3'-5' direction.</text>
        <dbReference type="EC" id="5.6.2.4"/>
    </reaction>
</comment>
<accession>A0ABD3UE60</accession>
<keyword evidence="7" id="KW-0469">Meiosis</keyword>
<dbReference type="PROSITE" id="PS51194">
    <property type="entry name" value="HELICASE_CTER"/>
    <property type="match status" value="1"/>
</dbReference>
<evidence type="ECO:0000256" key="3">
    <source>
        <dbReference type="ARBA" id="ARBA00022801"/>
    </source>
</evidence>
<evidence type="ECO:0000259" key="13">
    <source>
        <dbReference type="PROSITE" id="PS51194"/>
    </source>
</evidence>
<dbReference type="InterPro" id="IPR014001">
    <property type="entry name" value="Helicase_ATP-bd"/>
</dbReference>
<feature type="region of interest" description="Disordered" evidence="11">
    <location>
        <begin position="1148"/>
        <end position="1183"/>
    </location>
</feature>
<dbReference type="SUPFAM" id="SSF52540">
    <property type="entry name" value="P-loop containing nucleoside triphosphate hydrolases"/>
    <property type="match status" value="1"/>
</dbReference>
<feature type="compositionally biased region" description="Polar residues" evidence="11">
    <location>
        <begin position="183"/>
        <end position="193"/>
    </location>
</feature>
<dbReference type="Proteomes" id="UP001634394">
    <property type="component" value="Unassembled WGS sequence"/>
</dbReference>
<feature type="compositionally biased region" description="Polar residues" evidence="11">
    <location>
        <begin position="1637"/>
        <end position="1650"/>
    </location>
</feature>
<evidence type="ECO:0000256" key="7">
    <source>
        <dbReference type="ARBA" id="ARBA00023254"/>
    </source>
</evidence>
<dbReference type="InterPro" id="IPR001650">
    <property type="entry name" value="Helicase_C-like"/>
</dbReference>
<dbReference type="SUPFAM" id="SSF158702">
    <property type="entry name" value="Sec63 N-terminal domain-like"/>
    <property type="match status" value="1"/>
</dbReference>
<reference evidence="14 15" key="1">
    <citation type="submission" date="2024-11" db="EMBL/GenBank/DDBJ databases">
        <title>Chromosome-level genome assembly of the freshwater bivalve Anodonta woodiana.</title>
        <authorList>
            <person name="Chen X."/>
        </authorList>
    </citation>
    <scope>NUCLEOTIDE SEQUENCE [LARGE SCALE GENOMIC DNA]</scope>
    <source>
        <strain evidence="14">MN2024</strain>
        <tissue evidence="14">Gills</tissue>
    </source>
</reference>
<evidence type="ECO:0000313" key="14">
    <source>
        <dbReference type="EMBL" id="KAL3847245.1"/>
    </source>
</evidence>
<dbReference type="GO" id="GO:0005524">
    <property type="term" value="F:ATP binding"/>
    <property type="evidence" value="ECO:0007669"/>
    <property type="project" value="UniProtKB-KW"/>
</dbReference>
<keyword evidence="3" id="KW-0378">Hydrolase</keyword>
<dbReference type="InterPro" id="IPR004179">
    <property type="entry name" value="Sec63-dom"/>
</dbReference>
<evidence type="ECO:0000256" key="4">
    <source>
        <dbReference type="ARBA" id="ARBA00022806"/>
    </source>
</evidence>
<dbReference type="InterPro" id="IPR011545">
    <property type="entry name" value="DEAD/DEAH_box_helicase_dom"/>
</dbReference>
<dbReference type="InterPro" id="IPR027417">
    <property type="entry name" value="P-loop_NTPase"/>
</dbReference>
<evidence type="ECO:0000256" key="8">
    <source>
        <dbReference type="ARBA" id="ARBA00034617"/>
    </source>
</evidence>
<dbReference type="Gene3D" id="3.40.50.300">
    <property type="entry name" value="P-loop containing nucleotide triphosphate hydrolases"/>
    <property type="match status" value="2"/>
</dbReference>
<feature type="region of interest" description="Disordered" evidence="11">
    <location>
        <begin position="148"/>
        <end position="194"/>
    </location>
</feature>
<dbReference type="Gene3D" id="1.10.10.10">
    <property type="entry name" value="Winged helix-like DNA-binding domain superfamily/Winged helix DNA-binding domain"/>
    <property type="match status" value="1"/>
</dbReference>
<dbReference type="CDD" id="cd18795">
    <property type="entry name" value="SF2_C_Ski2"/>
    <property type="match status" value="1"/>
</dbReference>
<dbReference type="Pfam" id="PF00271">
    <property type="entry name" value="Helicase_C"/>
    <property type="match status" value="1"/>
</dbReference>
<sequence length="1683" mass="191896">MYNHESENFEAELKRYSNDGICLPSPGPFYGDVPDAPAVVDLSLFDGAVSEQDLSLSQIFHPSQKPWGLSQRQCHVTQQQNQLLKKQSQLTHQQCQPLQRQFHLSQKQYSMMRPPSLTQEQSLPEPKQQYLLHQKNMSSQRQLEHLKQDFRKPLSLTSESRPKRYLHPKSRGPDVYNDEQHSENWSGEDQSVAESEPGFITGDADLFEDSEKNTSAIRVRSGMMKDTYTPAPLIVPSNSHNMKLRSVKEISEMYRSVFSFPYFNCVQTKVFDDVLFSDKSVVLCAPTGAGKTVVFEMAIIRLLTVQNQATMKNIKIVYMAPIKALCSERYQDWKQKFEPLDLKCKELTGDTELEDIYELQEINIILTTPEKWDSMTRRWRDNKSVIQSICLFLIDEIHVLSDITRGATVEAVIARMKTIQAAKARTKLNNSSSPFRFIAVSATIPNIEDCNTCICRMDESSRPVKLRKIVIGYNFDEHRASLFQFDMMLSYRLAGIIHSYSDGKPTLVFCASRKSVQQAAEIIAKDSKGFIQGSKHQLLTSVAYHIKDTKLRDLVMKGIGYHHAGLDLQDRKKIEELFYNGELLVLVSTSTLAMGVNLPAHLVIIKSTMYYQMGVNQEYSDSQILQMIGRAGRPQFDTSSTAVILTKNQTKGKYEALINGTQVIESSLHKNLIEHLQAEIVLHTINDISVAVEWLRYTFLYIRVMQNPQFYGMPNGLSKEQIEKRLQDLCMKNLNQLTALNMTVMDEETFDIKPTDAGRLMARYCISFETMKLFSSITGTEEIHDLILLLCKSEEISELKIRNSEKKTLNILNKDKNKATIRYPLQGRVKTTEMKINCLIQATLGCLPIQDFGLQQDTSRLFRAGQRITRCLVEFLWLKQDYKSLLSAVQLTKCFKAHLWEDSKFVAKQLSGIGPTLSSLLVNAGIVSFQKIEETNPRDLELIVNRHPPFGNQIHDMVATLPKYELVIEQIAHYSVKTSEIVLTLSLANRQDLQQHDKKPAAGNSMNPNHCCVLLVGDEDNRVVFKRKIMDHLLFKEEMWTKKLEIKRAFKGPDLYISYISLEWVGLDIDTVYTPYYLEDGKILQRFIRPSAGPGVSETLDRVYEVSKEASQGHKPDNAEGTMVPCNHSCRSKAYCRHDCCKTGVPAKRKLSKPGNAAVTSERMTSEAQSSVPKLSQKASRSMWDSTSCDLSSLSKKPRTVSGSSVAKLISNMRSRLDSIPIVNSLACQKEPDRNNVDLSQFAYIPSRSGQSYHREKSDESISSKIPRLEGSNDDWAELDIYQRFREELIDEEIMEDMACPEDVPDLCPEQFPLDRSNLTQFQISGEAHHQSHSCNTNHWIKDLGRNPVDEVLHDVQWTTGNQDSHITAEHDYLAALDYQQRKHQQGFVSSKIDSGSHCGDDWASSTSELLDSTEIQPNNRESYQNDRMVQNYNERSYQWQRREQNYNTCKFLENDQYNEKECLSDQFTIDLPHVNSPTSGHYTRQKDSVDKQVISHENQDCKVSLDSATAEGHDVECDYEGDIQVIHDSDGCNADDNMRWNVKRKGDRVNAGIRKHHHRYGQVVAWVPSPQGKTTPKSCSSLDRSVDKDQWENWSDESFALLNVDQQSSSNRALPERWSEMPSSQDMQAESHYQDQKSQNNGMEGTSSLDGKEKEWFVCDATDADVRNQAKSFSSFFTGGYR</sequence>
<dbReference type="EMBL" id="JBJQND010000016">
    <property type="protein sequence ID" value="KAL3847245.1"/>
    <property type="molecule type" value="Genomic_DNA"/>
</dbReference>
<gene>
    <name evidence="14" type="ORF">ACJMK2_018167</name>
</gene>
<evidence type="ECO:0000313" key="15">
    <source>
        <dbReference type="Proteomes" id="UP001634394"/>
    </source>
</evidence>
<keyword evidence="5" id="KW-0067">ATP-binding</keyword>
<feature type="region of interest" description="Disordered" evidence="11">
    <location>
        <begin position="1607"/>
        <end position="1653"/>
    </location>
</feature>
<organism evidence="14 15">
    <name type="scientific">Sinanodonta woodiana</name>
    <name type="common">Chinese pond mussel</name>
    <name type="synonym">Anodonta woodiana</name>
    <dbReference type="NCBI Taxonomy" id="1069815"/>
    <lineage>
        <taxon>Eukaryota</taxon>
        <taxon>Metazoa</taxon>
        <taxon>Spiralia</taxon>
        <taxon>Lophotrochozoa</taxon>
        <taxon>Mollusca</taxon>
        <taxon>Bivalvia</taxon>
        <taxon>Autobranchia</taxon>
        <taxon>Heteroconchia</taxon>
        <taxon>Palaeoheterodonta</taxon>
        <taxon>Unionida</taxon>
        <taxon>Unionoidea</taxon>
        <taxon>Unionidae</taxon>
        <taxon>Unioninae</taxon>
        <taxon>Sinanodonta</taxon>
    </lineage>
</organism>
<feature type="compositionally biased region" description="Polar residues" evidence="11">
    <location>
        <begin position="1158"/>
        <end position="1183"/>
    </location>
</feature>
<keyword evidence="2" id="KW-0547">Nucleotide-binding</keyword>
<dbReference type="SMART" id="SM00487">
    <property type="entry name" value="DEXDc"/>
    <property type="match status" value="1"/>
</dbReference>
<dbReference type="Pfam" id="PF23445">
    <property type="entry name" value="WHD_SNRNP200"/>
    <property type="match status" value="1"/>
</dbReference>
<feature type="compositionally biased region" description="Basic and acidic residues" evidence="11">
    <location>
        <begin position="1253"/>
        <end position="1262"/>
    </location>
</feature>
<dbReference type="PROSITE" id="PS51192">
    <property type="entry name" value="HELICASE_ATP_BIND_1"/>
    <property type="match status" value="1"/>
</dbReference>
<evidence type="ECO:0000259" key="12">
    <source>
        <dbReference type="PROSITE" id="PS51192"/>
    </source>
</evidence>
<dbReference type="EC" id="5.6.2.4" evidence="9"/>
<dbReference type="SMART" id="SM00490">
    <property type="entry name" value="HELICc"/>
    <property type="match status" value="1"/>
</dbReference>
<dbReference type="PANTHER" id="PTHR47835:SF3">
    <property type="entry name" value="HELICASE FOR MEIOSIS 1"/>
    <property type="match status" value="1"/>
</dbReference>
<dbReference type="PANTHER" id="PTHR47835">
    <property type="entry name" value="HFM1, ATP DEPENDENT DNA HELICASE HOMOLOG"/>
    <property type="match status" value="1"/>
</dbReference>
<feature type="domain" description="Helicase C-terminal" evidence="13">
    <location>
        <begin position="495"/>
        <end position="696"/>
    </location>
</feature>
<name>A0ABD3UE60_SINWO</name>
<proteinExistence type="inferred from homology"/>
<dbReference type="SMART" id="SM00973">
    <property type="entry name" value="Sec63"/>
    <property type="match status" value="1"/>
</dbReference>
<dbReference type="Gene3D" id="1.10.3380.10">
    <property type="entry name" value="Sec63 N-terminal domain-like domain"/>
    <property type="match status" value="1"/>
</dbReference>
<dbReference type="GO" id="GO:0016787">
    <property type="term" value="F:hydrolase activity"/>
    <property type="evidence" value="ECO:0007669"/>
    <property type="project" value="UniProtKB-KW"/>
</dbReference>
<feature type="domain" description="Helicase ATP-binding" evidence="12">
    <location>
        <begin position="272"/>
        <end position="446"/>
    </location>
</feature>
<evidence type="ECO:0000256" key="11">
    <source>
        <dbReference type="SAM" id="MobiDB-lite"/>
    </source>
</evidence>